<keyword evidence="2" id="KW-1185">Reference proteome</keyword>
<name>A0A0U3L9X9_9BURK</name>
<evidence type="ECO:0000313" key="2">
    <source>
        <dbReference type="Proteomes" id="UP000060699"/>
    </source>
</evidence>
<dbReference type="EMBL" id="CP013729">
    <property type="protein sequence ID" value="ALV04879.1"/>
    <property type="molecule type" value="Genomic_DNA"/>
</dbReference>
<dbReference type="Proteomes" id="UP000060699">
    <property type="component" value="Chromosome"/>
</dbReference>
<gene>
    <name evidence="1" type="ORF">RD2015_376</name>
</gene>
<proteinExistence type="predicted"/>
<dbReference type="CDD" id="cd22656">
    <property type="entry name" value="ClyA_Cry6Aa-like"/>
    <property type="match status" value="1"/>
</dbReference>
<protein>
    <submittedName>
        <fullName evidence="1">Uncharacterized protein</fullName>
    </submittedName>
</protein>
<dbReference type="STRING" id="76731.RD2015_376"/>
<dbReference type="SUPFAM" id="SSF58100">
    <property type="entry name" value="Bacterial hemolysins"/>
    <property type="match status" value="1"/>
</dbReference>
<dbReference type="KEGG" id="rdp:RD2015_376"/>
<organism evidence="1 2">
    <name type="scientific">Roseateles depolymerans</name>
    <dbReference type="NCBI Taxonomy" id="76731"/>
    <lineage>
        <taxon>Bacteria</taxon>
        <taxon>Pseudomonadati</taxon>
        <taxon>Pseudomonadota</taxon>
        <taxon>Betaproteobacteria</taxon>
        <taxon>Burkholderiales</taxon>
        <taxon>Sphaerotilaceae</taxon>
        <taxon>Roseateles</taxon>
    </lineage>
</organism>
<sequence>MSSNPPNANAFLQPPASLLIPVTDPQTGKSDYAFPLQTSAWLKMQAVVKTAIAFPLTSDDFTNLYGDFSDEAAVTQAVGILGQIQKTASQYGDPQTLISQLSAFQQSNTPPESIYGHAVWLAAQTITNAQQIVSLLTEGLNDIGTETDPKQRIADLTALLTGDGGISTYADSLNRAIGVFQTKTSTFYTTLNGQLTGPTNSLQVYLKQENNVYSDAQGDVTTDQGQIDSLNSTINDLNKEYIGFTVAASVSPALILIPFFGPLIAVADAVTFGVLAAKVKKQIDDLKNQLAGVEADEQKKTALVTQLGGFNLAVGDVEADGQDFLDAIATMASGWGEFQSQINLRLSSLTVEDVQDWSAFMDKINFKAAVDGWTLIASKAETFYQSGFVKFTNPSSSY</sequence>
<dbReference type="AlphaFoldDB" id="A0A0U3L9X9"/>
<accession>A0A0U3L9X9</accession>
<evidence type="ECO:0000313" key="1">
    <source>
        <dbReference type="EMBL" id="ALV04879.1"/>
    </source>
</evidence>
<reference evidence="1 2" key="1">
    <citation type="submission" date="2015-12" db="EMBL/GenBank/DDBJ databases">
        <title>Complete genome of Roseateles depolymerans KCTC 42856.</title>
        <authorList>
            <person name="Kim K.M."/>
        </authorList>
    </citation>
    <scope>NUCLEOTIDE SEQUENCE [LARGE SCALE GENOMIC DNA]</scope>
    <source>
        <strain evidence="1 2">KCTC 42856</strain>
    </source>
</reference>
<dbReference type="Gene3D" id="1.20.1170.10">
    <property type="match status" value="1"/>
</dbReference>